<evidence type="ECO:0000313" key="1">
    <source>
        <dbReference type="EMBL" id="OOF68291.1"/>
    </source>
</evidence>
<reference evidence="1 2" key="1">
    <citation type="submission" date="2016-10" db="EMBL/GenBank/DDBJ databases">
        <title>Rodentibacter gen. nov. and new species.</title>
        <authorList>
            <person name="Christensen H."/>
        </authorList>
    </citation>
    <scope>NUCLEOTIDE SEQUENCE [LARGE SCALE GENOMIC DNA]</scope>
    <source>
        <strain evidence="1 2">1998236014</strain>
    </source>
</reference>
<dbReference type="EMBL" id="MLAA01000035">
    <property type="protein sequence ID" value="OOF68291.1"/>
    <property type="molecule type" value="Genomic_DNA"/>
</dbReference>
<dbReference type="Proteomes" id="UP000188820">
    <property type="component" value="Unassembled WGS sequence"/>
</dbReference>
<protein>
    <submittedName>
        <fullName evidence="1">Phage tail protein</fullName>
    </submittedName>
</protein>
<dbReference type="SUPFAM" id="SSF143749">
    <property type="entry name" value="Phage tail protein-like"/>
    <property type="match status" value="1"/>
</dbReference>
<accession>A0ABX3KWX6</accession>
<dbReference type="InterPro" id="IPR038512">
    <property type="entry name" value="GpU-like_sf"/>
</dbReference>
<dbReference type="Gene3D" id="3.30.70.1700">
    <property type="entry name" value="Phage minor tail protein U"/>
    <property type="match status" value="1"/>
</dbReference>
<name>A0ABX3KWX6_9PAST</name>
<dbReference type="InterPro" id="IPR035934">
    <property type="entry name" value="Phage_tail_protein-like_sf"/>
</dbReference>
<sequence length="136" mass="15613">MQIHQKIRQKVTALLNGNIDNVNHFYASRPIFIDIDQEKSAIAVFLDEIEADEISLCHHQWQATLNIAIYLKTATGEAELDEIAEQIQTLMAEAINTDGLADLMSEIHLSGYHYEQDSTNRTWFVANVRYQITYED</sequence>
<proteinExistence type="predicted"/>
<dbReference type="RefSeq" id="WP_077463862.1">
    <property type="nucleotide sequence ID" value="NZ_MLAA01000035.1"/>
</dbReference>
<organism evidence="1 2">
    <name type="scientific">Rodentibacter caecimuris</name>
    <dbReference type="NCBI Taxonomy" id="1796644"/>
    <lineage>
        <taxon>Bacteria</taxon>
        <taxon>Pseudomonadati</taxon>
        <taxon>Pseudomonadota</taxon>
        <taxon>Gammaproteobacteria</taxon>
        <taxon>Pasteurellales</taxon>
        <taxon>Pasteurellaceae</taxon>
        <taxon>Rodentibacter</taxon>
    </lineage>
</organism>
<comment type="caution">
    <text evidence="1">The sequence shown here is derived from an EMBL/GenBank/DDBJ whole genome shotgun (WGS) entry which is preliminary data.</text>
</comment>
<dbReference type="InterPro" id="IPR009312">
    <property type="entry name" value="Phage_lambda_GpU-like"/>
</dbReference>
<keyword evidence="2" id="KW-1185">Reference proteome</keyword>
<gene>
    <name evidence="1" type="ORF">BKG89_08020</name>
</gene>
<evidence type="ECO:0000313" key="2">
    <source>
        <dbReference type="Proteomes" id="UP000188820"/>
    </source>
</evidence>
<dbReference type="Pfam" id="PF06141">
    <property type="entry name" value="Phage_tail_U"/>
    <property type="match status" value="1"/>
</dbReference>